<dbReference type="Pfam" id="PF02911">
    <property type="entry name" value="Formyl_trans_C"/>
    <property type="match status" value="1"/>
</dbReference>
<evidence type="ECO:0000313" key="9">
    <source>
        <dbReference type="Proteomes" id="UP000017396"/>
    </source>
</evidence>
<dbReference type="HAMAP" id="MF_00182">
    <property type="entry name" value="Formyl_trans"/>
    <property type="match status" value="1"/>
</dbReference>
<dbReference type="GO" id="GO:0004479">
    <property type="term" value="F:methionyl-tRNA formyltransferase activity"/>
    <property type="evidence" value="ECO:0007669"/>
    <property type="project" value="UniProtKB-UniRule"/>
</dbReference>
<sequence length="316" mass="34887">MRVVFFGTAEFAVPSLERLLAQPDIEVAAVVTQPDRPQGRGNRLSAPPVKQLAQKRGLTVFQPERLRKSEEVLAALESQQADFFVVAAYGQILPQRVLDLPGRAPINVHGSLLPKYRGAAPVQWAIYRGESESGVTIMRMEAGLDTGPMLKKAVVAIEPEETAEALLARLAQIGADLLIQTLREFDRLIPEVQDDSQSSYAPLIDKQLYRIDWQQAAPQIRNQIRAFYPYAHTFHWKERLRILESRLTHNGSKELLPGTIINIIKGQGLEVQTGDGALLITKVQPAGKKAQSAWDYANGSRTQAGDCLGLPDSPPD</sequence>
<dbReference type="InterPro" id="IPR011034">
    <property type="entry name" value="Formyl_transferase-like_C_sf"/>
</dbReference>
<evidence type="ECO:0000256" key="1">
    <source>
        <dbReference type="ARBA" id="ARBA00010699"/>
    </source>
</evidence>
<dbReference type="InterPro" id="IPR044135">
    <property type="entry name" value="Met-tRNA-FMT_C"/>
</dbReference>
<evidence type="ECO:0000259" key="7">
    <source>
        <dbReference type="Pfam" id="PF02911"/>
    </source>
</evidence>
<dbReference type="EMBL" id="CP003587">
    <property type="protein sequence ID" value="AGY59139.1"/>
    <property type="molecule type" value="Genomic_DNA"/>
</dbReference>
<dbReference type="PROSITE" id="PS00373">
    <property type="entry name" value="GART"/>
    <property type="match status" value="1"/>
</dbReference>
<protein>
    <recommendedName>
        <fullName evidence="2 5">Methionyl-tRNA formyltransferase</fullName>
        <ecNumber evidence="2 5">2.1.2.9</ecNumber>
    </recommendedName>
</protein>
<dbReference type="InterPro" id="IPR001555">
    <property type="entry name" value="GART_AS"/>
</dbReference>
<dbReference type="InterPro" id="IPR041711">
    <property type="entry name" value="Met-tRNA-FMT_N"/>
</dbReference>
<keyword evidence="4 5" id="KW-0648">Protein biosynthesis</keyword>
<dbReference type="PANTHER" id="PTHR11138">
    <property type="entry name" value="METHIONYL-TRNA FORMYLTRANSFERASE"/>
    <property type="match status" value="1"/>
</dbReference>
<dbReference type="GO" id="GO:0005829">
    <property type="term" value="C:cytosol"/>
    <property type="evidence" value="ECO:0007669"/>
    <property type="project" value="TreeGrafter"/>
</dbReference>
<proteinExistence type="inferred from homology"/>
<dbReference type="PATRIC" id="fig|1183438.3.peg.2851"/>
<dbReference type="InterPro" id="IPR036477">
    <property type="entry name" value="Formyl_transf_N_sf"/>
</dbReference>
<dbReference type="OrthoDB" id="9802815at2"/>
<dbReference type="EC" id="2.1.2.9" evidence="2 5"/>
<evidence type="ECO:0000256" key="4">
    <source>
        <dbReference type="ARBA" id="ARBA00022917"/>
    </source>
</evidence>
<dbReference type="NCBIfam" id="TIGR00460">
    <property type="entry name" value="fmt"/>
    <property type="match status" value="1"/>
</dbReference>
<dbReference type="Proteomes" id="UP000017396">
    <property type="component" value="Chromosome"/>
</dbReference>
<dbReference type="PANTHER" id="PTHR11138:SF5">
    <property type="entry name" value="METHIONYL-TRNA FORMYLTRANSFERASE, MITOCHONDRIAL"/>
    <property type="match status" value="1"/>
</dbReference>
<dbReference type="FunFam" id="3.40.50.12230:FF:000001">
    <property type="entry name" value="Methionyl-tRNA formyltransferase"/>
    <property type="match status" value="1"/>
</dbReference>
<dbReference type="STRING" id="1183438.GKIL_2893"/>
<dbReference type="HOGENOM" id="CLU_033347_2_0_3"/>
<name>U5QNF9_GLOK1</name>
<evidence type="ECO:0000256" key="2">
    <source>
        <dbReference type="ARBA" id="ARBA00012261"/>
    </source>
</evidence>
<accession>U5QNF9</accession>
<keyword evidence="3 5" id="KW-0808">Transferase</keyword>
<feature type="domain" description="Formyl transferase C-terminal" evidence="7">
    <location>
        <begin position="204"/>
        <end position="300"/>
    </location>
</feature>
<dbReference type="CDD" id="cd08704">
    <property type="entry name" value="Met_tRNA_FMT_C"/>
    <property type="match status" value="1"/>
</dbReference>
<dbReference type="KEGG" id="glj:GKIL_2893"/>
<feature type="binding site" evidence="5">
    <location>
        <begin position="111"/>
        <end position="114"/>
    </location>
    <ligand>
        <name>(6S)-5,6,7,8-tetrahydrofolate</name>
        <dbReference type="ChEBI" id="CHEBI:57453"/>
    </ligand>
</feature>
<comment type="function">
    <text evidence="5">Attaches a formyl group to the free amino group of methionyl-tRNA(fMet). The formyl group appears to play a dual role in the initiator identity of N-formylmethionyl-tRNA by promoting its recognition by IF2 and preventing the misappropriation of this tRNA by the elongation apparatus.</text>
</comment>
<gene>
    <name evidence="5 8" type="primary">fmt</name>
    <name evidence="8" type="ORF">GKIL_2893</name>
</gene>
<dbReference type="RefSeq" id="WP_023174368.1">
    <property type="nucleotide sequence ID" value="NC_022600.1"/>
</dbReference>
<comment type="catalytic activity">
    <reaction evidence="5">
        <text>L-methionyl-tRNA(fMet) + (6R)-10-formyltetrahydrofolate = N-formyl-L-methionyl-tRNA(fMet) + (6S)-5,6,7,8-tetrahydrofolate + H(+)</text>
        <dbReference type="Rhea" id="RHEA:24380"/>
        <dbReference type="Rhea" id="RHEA-COMP:9952"/>
        <dbReference type="Rhea" id="RHEA-COMP:9953"/>
        <dbReference type="ChEBI" id="CHEBI:15378"/>
        <dbReference type="ChEBI" id="CHEBI:57453"/>
        <dbReference type="ChEBI" id="CHEBI:78530"/>
        <dbReference type="ChEBI" id="CHEBI:78844"/>
        <dbReference type="ChEBI" id="CHEBI:195366"/>
        <dbReference type="EC" id="2.1.2.9"/>
    </reaction>
</comment>
<feature type="domain" description="Formyl transferase N-terminal" evidence="6">
    <location>
        <begin position="1"/>
        <end position="182"/>
    </location>
</feature>
<dbReference type="CDD" id="cd08646">
    <property type="entry name" value="FMT_core_Met-tRNA-FMT_N"/>
    <property type="match status" value="1"/>
</dbReference>
<dbReference type="AlphaFoldDB" id="U5QNF9"/>
<dbReference type="SUPFAM" id="SSF50486">
    <property type="entry name" value="FMT C-terminal domain-like"/>
    <property type="match status" value="1"/>
</dbReference>
<evidence type="ECO:0000256" key="3">
    <source>
        <dbReference type="ARBA" id="ARBA00022679"/>
    </source>
</evidence>
<dbReference type="InterPro" id="IPR005794">
    <property type="entry name" value="Fmt"/>
</dbReference>
<comment type="similarity">
    <text evidence="1 5">Belongs to the Fmt family.</text>
</comment>
<evidence type="ECO:0000256" key="5">
    <source>
        <dbReference type="HAMAP-Rule" id="MF_00182"/>
    </source>
</evidence>
<evidence type="ECO:0000259" key="6">
    <source>
        <dbReference type="Pfam" id="PF00551"/>
    </source>
</evidence>
<dbReference type="Gene3D" id="3.40.50.12230">
    <property type="match status" value="1"/>
</dbReference>
<organism evidence="8 9">
    <name type="scientific">Gloeobacter kilaueensis (strain ATCC BAA-2537 / CCAP 1431/1 / ULC 316 / JS1)</name>
    <dbReference type="NCBI Taxonomy" id="1183438"/>
    <lineage>
        <taxon>Bacteria</taxon>
        <taxon>Bacillati</taxon>
        <taxon>Cyanobacteriota</taxon>
        <taxon>Cyanophyceae</taxon>
        <taxon>Gloeobacterales</taxon>
        <taxon>Gloeobacteraceae</taxon>
        <taxon>Gloeobacter</taxon>
    </lineage>
</organism>
<dbReference type="SUPFAM" id="SSF53328">
    <property type="entry name" value="Formyltransferase"/>
    <property type="match status" value="1"/>
</dbReference>
<keyword evidence="9" id="KW-1185">Reference proteome</keyword>
<dbReference type="eggNOG" id="COG0223">
    <property type="taxonomic scope" value="Bacteria"/>
</dbReference>
<evidence type="ECO:0000313" key="8">
    <source>
        <dbReference type="EMBL" id="AGY59139.1"/>
    </source>
</evidence>
<reference evidence="8 9" key="1">
    <citation type="journal article" date="2013" name="PLoS ONE">
        <title>Cultivation and Complete Genome Sequencing of Gloeobacter kilaueensis sp. nov., from a Lava Cave in Kilauea Caldera, Hawai'i.</title>
        <authorList>
            <person name="Saw J.H."/>
            <person name="Schatz M."/>
            <person name="Brown M.V."/>
            <person name="Kunkel D.D."/>
            <person name="Foster J.S."/>
            <person name="Shick H."/>
            <person name="Christensen S."/>
            <person name="Hou S."/>
            <person name="Wan X."/>
            <person name="Donachie S.P."/>
        </authorList>
    </citation>
    <scope>NUCLEOTIDE SEQUENCE [LARGE SCALE GENOMIC DNA]</scope>
    <source>
        <strain evidence="9">JS</strain>
    </source>
</reference>
<dbReference type="InterPro" id="IPR002376">
    <property type="entry name" value="Formyl_transf_N"/>
</dbReference>
<dbReference type="Pfam" id="PF00551">
    <property type="entry name" value="Formyl_trans_N"/>
    <property type="match status" value="1"/>
</dbReference>
<dbReference type="InterPro" id="IPR005793">
    <property type="entry name" value="Formyl_trans_C"/>
</dbReference>